<gene>
    <name evidence="2" type="ORF">N789_08260</name>
</gene>
<sequence length="89" mass="9049">MSVLRLAGPIFLTLLLASLSALAPGASAPQETASQRALPALPAVPVQAAPSRDPMHESNLIAAASPASGLSRWDIIVPNAGENIPDMGQ</sequence>
<dbReference type="AlphaFoldDB" id="A0A091AXF7"/>
<dbReference type="STRING" id="1121015.GCA_000420545_02103"/>
<dbReference type="PATRIC" id="fig|1121015.4.peg.1146"/>
<feature type="signal peptide" evidence="1">
    <location>
        <begin position="1"/>
        <end position="23"/>
    </location>
</feature>
<protein>
    <submittedName>
        <fullName evidence="2">Uncharacterized protein</fullName>
    </submittedName>
</protein>
<proteinExistence type="predicted"/>
<organism evidence="2 3">
    <name type="scientific">Arenimonas oryziterrae DSM 21050 = YC6267</name>
    <dbReference type="NCBI Taxonomy" id="1121015"/>
    <lineage>
        <taxon>Bacteria</taxon>
        <taxon>Pseudomonadati</taxon>
        <taxon>Pseudomonadota</taxon>
        <taxon>Gammaproteobacteria</taxon>
        <taxon>Lysobacterales</taxon>
        <taxon>Lysobacteraceae</taxon>
        <taxon>Arenimonas</taxon>
    </lineage>
</organism>
<accession>A0A091AXF7</accession>
<evidence type="ECO:0000256" key="1">
    <source>
        <dbReference type="SAM" id="SignalP"/>
    </source>
</evidence>
<keyword evidence="1" id="KW-0732">Signal</keyword>
<reference evidence="2 3" key="1">
    <citation type="submission" date="2013-09" db="EMBL/GenBank/DDBJ databases">
        <title>Genome sequencing of Arenimonas oryziterrae.</title>
        <authorList>
            <person name="Chen F."/>
            <person name="Wang G."/>
        </authorList>
    </citation>
    <scope>NUCLEOTIDE SEQUENCE [LARGE SCALE GENOMIC DNA]</scope>
    <source>
        <strain evidence="2 3">YC6267</strain>
    </source>
</reference>
<keyword evidence="3" id="KW-1185">Reference proteome</keyword>
<dbReference type="EMBL" id="AVCI01000004">
    <property type="protein sequence ID" value="KFN43932.1"/>
    <property type="molecule type" value="Genomic_DNA"/>
</dbReference>
<dbReference type="RefSeq" id="WP_022969717.1">
    <property type="nucleotide sequence ID" value="NZ_ATVD01000003.1"/>
</dbReference>
<evidence type="ECO:0000313" key="3">
    <source>
        <dbReference type="Proteomes" id="UP000029385"/>
    </source>
</evidence>
<evidence type="ECO:0000313" key="2">
    <source>
        <dbReference type="EMBL" id="KFN43932.1"/>
    </source>
</evidence>
<name>A0A091AXF7_9GAMM</name>
<dbReference type="Proteomes" id="UP000029385">
    <property type="component" value="Unassembled WGS sequence"/>
</dbReference>
<comment type="caution">
    <text evidence="2">The sequence shown here is derived from an EMBL/GenBank/DDBJ whole genome shotgun (WGS) entry which is preliminary data.</text>
</comment>
<feature type="chain" id="PRO_5001868890" evidence="1">
    <location>
        <begin position="24"/>
        <end position="89"/>
    </location>
</feature>